<keyword evidence="9 10" id="KW-0998">Cell outer membrane</keyword>
<evidence type="ECO:0000256" key="1">
    <source>
        <dbReference type="ARBA" id="ARBA00004571"/>
    </source>
</evidence>
<proteinExistence type="inferred from homology"/>
<dbReference type="NCBIfam" id="TIGR04056">
    <property type="entry name" value="OMP_RagA_SusC"/>
    <property type="match status" value="1"/>
</dbReference>
<dbReference type="SUPFAM" id="SSF49452">
    <property type="entry name" value="Starch-binding domain-like"/>
    <property type="match status" value="1"/>
</dbReference>
<evidence type="ECO:0000256" key="8">
    <source>
        <dbReference type="ARBA" id="ARBA00023170"/>
    </source>
</evidence>
<comment type="subcellular location">
    <subcellularLocation>
        <location evidence="1 10">Cell outer membrane</location>
        <topology evidence="1 10">Multi-pass membrane protein</topology>
    </subcellularLocation>
</comment>
<dbReference type="AlphaFoldDB" id="A0A9X2U7S5"/>
<evidence type="ECO:0000256" key="9">
    <source>
        <dbReference type="ARBA" id="ARBA00023237"/>
    </source>
</evidence>
<dbReference type="Pfam" id="PF07715">
    <property type="entry name" value="Plug"/>
    <property type="match status" value="1"/>
</dbReference>
<evidence type="ECO:0000256" key="2">
    <source>
        <dbReference type="ARBA" id="ARBA00022448"/>
    </source>
</evidence>
<evidence type="ECO:0000259" key="13">
    <source>
        <dbReference type="Pfam" id="PF00593"/>
    </source>
</evidence>
<keyword evidence="7 10" id="KW-0472">Membrane</keyword>
<keyword evidence="5" id="KW-0732">Signal</keyword>
<dbReference type="InterPro" id="IPR023996">
    <property type="entry name" value="TonB-dep_OMP_SusC/RagA"/>
</dbReference>
<sequence length="995" mass="108580">MTRQRWSYRRAGSPHLMGGIALLGFLLLVPGEALGQEGGRIEGRVTSANNGEPLPGANVVAQGTDEGTATGAEGAFSIENVAPGQYTLKASFIGFQAEVREIAVASGETTQVNFALRPSVQNLEETVVVGYTEKSRREITSSVETVGEAELNDVTVNDAASLLQGKSSGLYVTTGSGDPGADPTIRVRGTGSISAGADPLYVVDGTISGGVLPDPSNIKSVTVLKDAAASALYGSRAANGVVLINTKQGERGSETKVSVQASTGFNRQTTGNFSVMDASQLEGLHDQMEGSPYAGRDFSQNTDWQDLAFRTATTNSIEASVTGGSENTSFYLSGNVYREEGTLKNDKLTRFGGRVNISHSVTQDLTVDTRLNGRYTDETNNPTGALYEAYTNLPWDAPRAEDGSFRTGRESDWIGRDNTNFLYPLQYNEDKSRQYDFNGAVKLDYSLSSWLSFETTNQVTLQRDDADQYRDIRTQAGSNNDGELFNSYAESTTLLSSSQFSFDRSVGKHNAGGIAGFEYETNHYSGFDAEGGGVFPNLRALDVSAEAVGVQGTITKSNFVSGFSQFNYNYDRTYFASVSFRRDGSSKFGENNRYGNFYSIAGSWALNNEPFLEGRDWIQELKLRASYGTTGNASIGNFVARELYDFAAPYNGEIGARATQQGNPNLTWEIARKTNVGVDLSVFDRVDLSVDAYRRINDDLLQNVPQPSVTGYTSQIQNVGKVRNQGLEVSLSTINLQEGVRWTTDFNIGFNSNEVLDLAGGEPVLDVPNANQRLQEGEEIRTWYMRKWAGVDPQTGKPLWEKQITNDQGKVVDTELTSNYNEATLQMLGSASPDFTGGLRNTVEYNGITLSTFFNFVYGNKVYHSARELFDSDGGYLTYNYMELEDDWSRWQEPGDDATHPKPVAGGNSNSNDVSSRYIEDGTYLRLKNVRLSYNIPSAWLRSLNLQSARVYVSGDNLLTLTDFSGMDPEVGLDGVAGTKYPISRKVIFGVGVSF</sequence>
<comment type="similarity">
    <text evidence="10 11">Belongs to the TonB-dependent receptor family.</text>
</comment>
<accession>A0A9X2U7S5</accession>
<dbReference type="NCBIfam" id="TIGR04057">
    <property type="entry name" value="SusC_RagA_signa"/>
    <property type="match status" value="1"/>
</dbReference>
<dbReference type="InterPro" id="IPR039426">
    <property type="entry name" value="TonB-dep_rcpt-like"/>
</dbReference>
<evidence type="ECO:0000313" key="15">
    <source>
        <dbReference type="EMBL" id="MCS3951400.1"/>
    </source>
</evidence>
<evidence type="ECO:0000256" key="3">
    <source>
        <dbReference type="ARBA" id="ARBA00022452"/>
    </source>
</evidence>
<evidence type="ECO:0000256" key="6">
    <source>
        <dbReference type="ARBA" id="ARBA00023077"/>
    </source>
</evidence>
<dbReference type="Proteomes" id="UP001155010">
    <property type="component" value="Unassembled WGS sequence"/>
</dbReference>
<dbReference type="InterPro" id="IPR000531">
    <property type="entry name" value="Beta-barrel_TonB"/>
</dbReference>
<keyword evidence="6 11" id="KW-0798">TonB box</keyword>
<keyword evidence="4 10" id="KW-0812">Transmembrane</keyword>
<dbReference type="RefSeq" id="WP_251964886.1">
    <property type="nucleotide sequence ID" value="NZ_CALTSF010000007.1"/>
</dbReference>
<evidence type="ECO:0000256" key="10">
    <source>
        <dbReference type="PROSITE-ProRule" id="PRU01360"/>
    </source>
</evidence>
<dbReference type="EMBL" id="JANUBB010000004">
    <property type="protein sequence ID" value="MCS3951400.1"/>
    <property type="molecule type" value="Genomic_DNA"/>
</dbReference>
<dbReference type="InterPro" id="IPR013784">
    <property type="entry name" value="Carb-bd-like_fold"/>
</dbReference>
<keyword evidence="3 10" id="KW-1134">Transmembrane beta strand</keyword>
<dbReference type="GO" id="GO:0030246">
    <property type="term" value="F:carbohydrate binding"/>
    <property type="evidence" value="ECO:0007669"/>
    <property type="project" value="InterPro"/>
</dbReference>
<dbReference type="GO" id="GO:0015344">
    <property type="term" value="F:siderophore uptake transmembrane transporter activity"/>
    <property type="evidence" value="ECO:0007669"/>
    <property type="project" value="TreeGrafter"/>
</dbReference>
<evidence type="ECO:0000256" key="4">
    <source>
        <dbReference type="ARBA" id="ARBA00022692"/>
    </source>
</evidence>
<evidence type="ECO:0000256" key="12">
    <source>
        <dbReference type="SAM" id="MobiDB-lite"/>
    </source>
</evidence>
<evidence type="ECO:0000313" key="16">
    <source>
        <dbReference type="Proteomes" id="UP001155010"/>
    </source>
</evidence>
<comment type="caution">
    <text evidence="15">The sequence shown here is derived from an EMBL/GenBank/DDBJ whole genome shotgun (WGS) entry which is preliminary data.</text>
</comment>
<dbReference type="PANTHER" id="PTHR30069">
    <property type="entry name" value="TONB-DEPENDENT OUTER MEMBRANE RECEPTOR"/>
    <property type="match status" value="1"/>
</dbReference>
<evidence type="ECO:0000256" key="5">
    <source>
        <dbReference type="ARBA" id="ARBA00022729"/>
    </source>
</evidence>
<feature type="domain" description="TonB-dependent receptor plug" evidence="14">
    <location>
        <begin position="136"/>
        <end position="241"/>
    </location>
</feature>
<dbReference type="Gene3D" id="2.170.130.10">
    <property type="entry name" value="TonB-dependent receptor, plug domain"/>
    <property type="match status" value="1"/>
</dbReference>
<dbReference type="InterPro" id="IPR036942">
    <property type="entry name" value="Beta-barrel_TonB_sf"/>
</dbReference>
<keyword evidence="8" id="KW-0675">Receptor</keyword>
<evidence type="ECO:0000259" key="14">
    <source>
        <dbReference type="Pfam" id="PF07715"/>
    </source>
</evidence>
<dbReference type="SUPFAM" id="SSF56935">
    <property type="entry name" value="Porins"/>
    <property type="match status" value="1"/>
</dbReference>
<reference evidence="15" key="1">
    <citation type="submission" date="2022-08" db="EMBL/GenBank/DDBJ databases">
        <title>Genomic Encyclopedia of Type Strains, Phase V (KMG-V): Genome sequencing to study the core and pangenomes of soil and plant-associated prokaryotes.</title>
        <authorList>
            <person name="Whitman W."/>
        </authorList>
    </citation>
    <scope>NUCLEOTIDE SEQUENCE</scope>
    <source>
        <strain evidence="15">SP2017</strain>
    </source>
</reference>
<dbReference type="GO" id="GO:0044718">
    <property type="term" value="P:siderophore transmembrane transport"/>
    <property type="evidence" value="ECO:0007669"/>
    <property type="project" value="TreeGrafter"/>
</dbReference>
<dbReference type="InterPro" id="IPR023997">
    <property type="entry name" value="TonB-dep_OMP_SusC/RagA_CS"/>
</dbReference>
<dbReference type="InterPro" id="IPR012910">
    <property type="entry name" value="Plug_dom"/>
</dbReference>
<gene>
    <name evidence="15" type="ORF">GGP83_001342</name>
</gene>
<dbReference type="Gene3D" id="2.40.170.20">
    <property type="entry name" value="TonB-dependent receptor, beta-barrel domain"/>
    <property type="match status" value="1"/>
</dbReference>
<dbReference type="Pfam" id="PF00593">
    <property type="entry name" value="TonB_dep_Rec_b-barrel"/>
    <property type="match status" value="1"/>
</dbReference>
<dbReference type="InterPro" id="IPR037066">
    <property type="entry name" value="Plug_dom_sf"/>
</dbReference>
<organism evidence="15 16">
    <name type="scientific">Salinibacter ruber</name>
    <dbReference type="NCBI Taxonomy" id="146919"/>
    <lineage>
        <taxon>Bacteria</taxon>
        <taxon>Pseudomonadati</taxon>
        <taxon>Rhodothermota</taxon>
        <taxon>Rhodothermia</taxon>
        <taxon>Rhodothermales</taxon>
        <taxon>Salinibacteraceae</taxon>
        <taxon>Salinibacter</taxon>
    </lineage>
</organism>
<protein>
    <submittedName>
        <fullName evidence="15">TonB-linked SusC/RagA family outer membrane protein</fullName>
    </submittedName>
</protein>
<keyword evidence="2 10" id="KW-0813">Transport</keyword>
<feature type="region of interest" description="Disordered" evidence="12">
    <location>
        <begin position="892"/>
        <end position="912"/>
    </location>
</feature>
<evidence type="ECO:0000256" key="7">
    <source>
        <dbReference type="ARBA" id="ARBA00023136"/>
    </source>
</evidence>
<dbReference type="PROSITE" id="PS52016">
    <property type="entry name" value="TONB_DEPENDENT_REC_3"/>
    <property type="match status" value="1"/>
</dbReference>
<dbReference type="GO" id="GO:0009279">
    <property type="term" value="C:cell outer membrane"/>
    <property type="evidence" value="ECO:0007669"/>
    <property type="project" value="UniProtKB-SubCell"/>
</dbReference>
<name>A0A9X2U7S5_9BACT</name>
<dbReference type="Pfam" id="PF13715">
    <property type="entry name" value="CarbopepD_reg_2"/>
    <property type="match status" value="1"/>
</dbReference>
<dbReference type="PANTHER" id="PTHR30069:SF29">
    <property type="entry name" value="HEMOGLOBIN AND HEMOGLOBIN-HAPTOGLOBIN-BINDING PROTEIN 1-RELATED"/>
    <property type="match status" value="1"/>
</dbReference>
<feature type="domain" description="TonB-dependent receptor-like beta-barrel" evidence="13">
    <location>
        <begin position="375"/>
        <end position="958"/>
    </location>
</feature>
<dbReference type="Gene3D" id="2.60.40.1120">
    <property type="entry name" value="Carboxypeptidase-like, regulatory domain"/>
    <property type="match status" value="1"/>
</dbReference>
<evidence type="ECO:0000256" key="11">
    <source>
        <dbReference type="RuleBase" id="RU003357"/>
    </source>
</evidence>